<evidence type="ECO:0000313" key="1">
    <source>
        <dbReference type="EMBL" id="QOR57781.1"/>
    </source>
</evidence>
<proteinExistence type="predicted"/>
<keyword evidence="2" id="KW-1185">Reference proteome</keyword>
<reference evidence="1 2" key="1">
    <citation type="submission" date="2020-07" db="EMBL/GenBank/DDBJ databases">
        <title>Taxonomic proposal: Crassvirales, a new order of highly abundant and diverse bacterial viruses.</title>
        <authorList>
            <person name="Shkoporov A.N."/>
            <person name="Stockdale S.R."/>
            <person name="Guerin E."/>
            <person name="Ross R.P."/>
            <person name="Hill C."/>
        </authorList>
    </citation>
    <scope>NUCLEOTIDE SEQUENCE [LARGE SCALE GENOMIC DNA]</scope>
</reference>
<organism evidence="1 2">
    <name type="scientific">uncultured phage cr131_1</name>
    <dbReference type="NCBI Taxonomy" id="2772093"/>
    <lineage>
        <taxon>Viruses</taxon>
        <taxon>Duplodnaviria</taxon>
        <taxon>Heunggongvirae</taxon>
        <taxon>Uroviricota</taxon>
        <taxon>Caudoviricetes</taxon>
        <taxon>Crassvirales</taxon>
        <taxon>Suoliviridae</taxon>
        <taxon>Oafivirinae</taxon>
        <taxon>Cacepaovirus</taxon>
        <taxon>Cacepaovirus simiae</taxon>
    </lineage>
</organism>
<dbReference type="EMBL" id="MT774409">
    <property type="protein sequence ID" value="QOR57781.1"/>
    <property type="molecule type" value="Genomic_DNA"/>
</dbReference>
<dbReference type="KEGG" id="vg:65131940"/>
<name>A0A7M1RV69_9CAUD</name>
<evidence type="ECO:0000313" key="2">
    <source>
        <dbReference type="Proteomes" id="UP000594129"/>
    </source>
</evidence>
<dbReference type="RefSeq" id="YP_010113421.1">
    <property type="nucleotide sequence ID" value="NC_055902.1"/>
</dbReference>
<sequence length="73" mass="8418">MKYQNQLHPPRKKAVVKDNNGNLRYKMYLKVHGCTMLFTEGITPNAAKCLEKIIDNFLERLGLKKNVTVIVTK</sequence>
<protein>
    <submittedName>
        <fullName evidence="1">Uncharacterized protein</fullName>
    </submittedName>
</protein>
<accession>A0A7M1RV69</accession>
<dbReference type="Proteomes" id="UP000594129">
    <property type="component" value="Segment"/>
</dbReference>
<dbReference type="GeneID" id="65131940"/>